<evidence type="ECO:0008006" key="3">
    <source>
        <dbReference type="Google" id="ProtNLM"/>
    </source>
</evidence>
<dbReference type="AlphaFoldDB" id="A0A0H2RY01"/>
<dbReference type="Proteomes" id="UP000053477">
    <property type="component" value="Unassembled WGS sequence"/>
</dbReference>
<dbReference type="OrthoDB" id="2269034at2759"/>
<reference evidence="1 2" key="1">
    <citation type="submission" date="2015-04" db="EMBL/GenBank/DDBJ databases">
        <title>Complete genome sequence of Schizopora paradoxa KUC8140, a cosmopolitan wood degrader in East Asia.</title>
        <authorList>
            <consortium name="DOE Joint Genome Institute"/>
            <person name="Min B."/>
            <person name="Park H."/>
            <person name="Jang Y."/>
            <person name="Kim J.-J."/>
            <person name="Kim K.H."/>
            <person name="Pangilinan J."/>
            <person name="Lipzen A."/>
            <person name="Riley R."/>
            <person name="Grigoriev I.V."/>
            <person name="Spatafora J.W."/>
            <person name="Choi I.-G."/>
        </authorList>
    </citation>
    <scope>NUCLEOTIDE SEQUENCE [LARGE SCALE GENOMIC DNA]</scope>
    <source>
        <strain evidence="1 2">KUC8140</strain>
    </source>
</reference>
<evidence type="ECO:0000313" key="1">
    <source>
        <dbReference type="EMBL" id="KLO16477.1"/>
    </source>
</evidence>
<accession>A0A0H2RY01</accession>
<dbReference type="SUPFAM" id="SSF52047">
    <property type="entry name" value="RNI-like"/>
    <property type="match status" value="1"/>
</dbReference>
<dbReference type="EMBL" id="KQ085915">
    <property type="protein sequence ID" value="KLO16477.1"/>
    <property type="molecule type" value="Genomic_DNA"/>
</dbReference>
<proteinExistence type="predicted"/>
<organism evidence="1 2">
    <name type="scientific">Schizopora paradoxa</name>
    <dbReference type="NCBI Taxonomy" id="27342"/>
    <lineage>
        <taxon>Eukaryota</taxon>
        <taxon>Fungi</taxon>
        <taxon>Dikarya</taxon>
        <taxon>Basidiomycota</taxon>
        <taxon>Agaricomycotina</taxon>
        <taxon>Agaricomycetes</taxon>
        <taxon>Hymenochaetales</taxon>
        <taxon>Schizoporaceae</taxon>
        <taxon>Schizopora</taxon>
    </lineage>
</organism>
<protein>
    <recommendedName>
        <fullName evidence="3">F-box domain-containing protein</fullName>
    </recommendedName>
</protein>
<gene>
    <name evidence="1" type="ORF">SCHPADRAFT_208981</name>
</gene>
<keyword evidence="2" id="KW-1185">Reference proteome</keyword>
<evidence type="ECO:0000313" key="2">
    <source>
        <dbReference type="Proteomes" id="UP000053477"/>
    </source>
</evidence>
<name>A0A0H2RY01_9AGAM</name>
<dbReference type="InParanoid" id="A0A0H2RY01"/>
<sequence length="505" mass="57143">MPSKSTAQSTALMMPDTVTRIIEFAIAKNEFDWDCIKLYHVIDGIHQGQGVWEKMSRNTLQSFMTVCKTWYEITMSTPTLWATFSALLRLPQESYADYVSSMLDMHFRRSKTVPFTLFFFAKMKEISGGDNDDSSIAFRMLERAFTQQGHRLETVYISISTKRALDYTTFTPHPIPTRRARFTMSIGDMPLLKSFNLDLHPWSKLDRDLQLKLVPHSRLENMRINGDVDISVPSSILTATPCLPSLQNLSLSTRNTKTDSYARDILLASPNIEILRLEFQRGSWTLPPQSSVGDLTYHSLPRLRRLDIFSGRSGTSLGMLAHFSLPYLTFLKMEKFQVDDHSLKELSTTLANCPLESCDIAIWSIEDSFHEEAFGSLLNSLGALKYLGLSFSIPLGERQKRVLEALRNALHPGGPNEVSALPGLQKLSVDMSFSDTSEVPGIPQSIVSTCKRKYPSDFSLRLFITISPAGELQEVRRLLLDDTHIRQCISDTFYVSINGFVVKKH</sequence>
<dbReference type="InterPro" id="IPR032675">
    <property type="entry name" value="LRR_dom_sf"/>
</dbReference>
<dbReference type="Gene3D" id="3.80.10.10">
    <property type="entry name" value="Ribonuclease Inhibitor"/>
    <property type="match status" value="1"/>
</dbReference>